<dbReference type="PROSITE" id="PS51257">
    <property type="entry name" value="PROKAR_LIPOPROTEIN"/>
    <property type="match status" value="1"/>
</dbReference>
<feature type="signal peptide" evidence="4">
    <location>
        <begin position="1"/>
        <end position="25"/>
    </location>
</feature>
<evidence type="ECO:0000259" key="5">
    <source>
        <dbReference type="Pfam" id="PF09084"/>
    </source>
</evidence>
<gene>
    <name evidence="6" type="ORF">PACILC2_36430</name>
</gene>
<comment type="caution">
    <text evidence="6">The sequence shown here is derived from an EMBL/GenBank/DDBJ whole genome shotgun (WGS) entry which is preliminary data.</text>
</comment>
<feature type="domain" description="SsuA/THI5-like" evidence="5">
    <location>
        <begin position="66"/>
        <end position="248"/>
    </location>
</feature>
<evidence type="ECO:0000256" key="2">
    <source>
        <dbReference type="ARBA" id="ARBA00010742"/>
    </source>
</evidence>
<dbReference type="Proteomes" id="UP000680304">
    <property type="component" value="Unassembled WGS sequence"/>
</dbReference>
<dbReference type="Gene3D" id="3.40.190.10">
    <property type="entry name" value="Periplasmic binding protein-like II"/>
    <property type="match status" value="2"/>
</dbReference>
<proteinExistence type="inferred from homology"/>
<dbReference type="EMBL" id="BOVJ01000119">
    <property type="protein sequence ID" value="GIQ65075.1"/>
    <property type="molecule type" value="Genomic_DNA"/>
</dbReference>
<keyword evidence="3 4" id="KW-0732">Signal</keyword>
<dbReference type="Pfam" id="PF09084">
    <property type="entry name" value="NMT1"/>
    <property type="match status" value="1"/>
</dbReference>
<comment type="similarity">
    <text evidence="2">Belongs to the bacterial solute-binding protein SsuA/TauA family.</text>
</comment>
<reference evidence="6 7" key="1">
    <citation type="submission" date="2021-04" db="EMBL/GenBank/DDBJ databases">
        <title>Draft genome sequence of Paenibacillus cisolokensis, LC2-13A.</title>
        <authorList>
            <person name="Uke A."/>
            <person name="Chhe C."/>
            <person name="Baramee S."/>
            <person name="Kosugi A."/>
        </authorList>
    </citation>
    <scope>NUCLEOTIDE SEQUENCE [LARGE SCALE GENOMIC DNA]</scope>
    <source>
        <strain evidence="6 7">LC2-13A</strain>
    </source>
</reference>
<evidence type="ECO:0000313" key="6">
    <source>
        <dbReference type="EMBL" id="GIQ65075.1"/>
    </source>
</evidence>
<dbReference type="SUPFAM" id="SSF53850">
    <property type="entry name" value="Periplasmic binding protein-like II"/>
    <property type="match status" value="1"/>
</dbReference>
<dbReference type="InterPro" id="IPR015168">
    <property type="entry name" value="SsuA/THI5"/>
</dbReference>
<evidence type="ECO:0000256" key="3">
    <source>
        <dbReference type="ARBA" id="ARBA00022729"/>
    </source>
</evidence>
<organism evidence="6 7">
    <name type="scientific">Paenibacillus cisolokensis</name>
    <dbReference type="NCBI Taxonomy" id="1658519"/>
    <lineage>
        <taxon>Bacteria</taxon>
        <taxon>Bacillati</taxon>
        <taxon>Bacillota</taxon>
        <taxon>Bacilli</taxon>
        <taxon>Bacillales</taxon>
        <taxon>Paenibacillaceae</taxon>
        <taxon>Paenibacillus</taxon>
    </lineage>
</organism>
<dbReference type="PANTHER" id="PTHR30024">
    <property type="entry name" value="ALIPHATIC SULFONATES-BINDING PROTEIN-RELATED"/>
    <property type="match status" value="1"/>
</dbReference>
<name>A0ABQ4NA76_9BACL</name>
<protein>
    <recommendedName>
        <fullName evidence="5">SsuA/THI5-like domain-containing protein</fullName>
    </recommendedName>
</protein>
<accession>A0ABQ4NA76</accession>
<dbReference type="PANTHER" id="PTHR30024:SF47">
    <property type="entry name" value="TAURINE-BINDING PERIPLASMIC PROTEIN"/>
    <property type="match status" value="1"/>
</dbReference>
<sequence length="274" mass="29184">MKKSGKTGQALLLVMLLFVFASLLASCSGGKQTTAAEGAQEDGQPKLEPVKYAALGGLSGLAVRFGAEKGFFAEEGVDIQFVELTDQVAGLSSGDVDIADMPTTTAIIGAGKGAPLKIVSSMFRTKGPFYLIGQPEIETIADLKGKKVGVGRFGTGLDVYTRYILKQNGVEPDDVTFIANGTMNEAFASLESKQVDATIIHEPFVSLSEKNGKAKLLAKGWDYLPTFHTGVLSARNEFIDKHPDLVEKRCAPTSNPRTMPKAIWTNTSTTSCSI</sequence>
<feature type="chain" id="PRO_5045079772" description="SsuA/THI5-like domain-containing protein" evidence="4">
    <location>
        <begin position="26"/>
        <end position="274"/>
    </location>
</feature>
<dbReference type="RefSeq" id="WP_244863571.1">
    <property type="nucleotide sequence ID" value="NZ_BOVJ01000119.1"/>
</dbReference>
<evidence type="ECO:0000256" key="4">
    <source>
        <dbReference type="SAM" id="SignalP"/>
    </source>
</evidence>
<comment type="subcellular location">
    <subcellularLocation>
        <location evidence="1">Periplasm</location>
    </subcellularLocation>
</comment>
<evidence type="ECO:0000256" key="1">
    <source>
        <dbReference type="ARBA" id="ARBA00004418"/>
    </source>
</evidence>
<evidence type="ECO:0000313" key="7">
    <source>
        <dbReference type="Proteomes" id="UP000680304"/>
    </source>
</evidence>
<dbReference type="CDD" id="cd01008">
    <property type="entry name" value="PBP2_NrtA_SsuA_CpmA_like"/>
    <property type="match status" value="1"/>
</dbReference>
<keyword evidence="7" id="KW-1185">Reference proteome</keyword>